<dbReference type="Proteomes" id="UP001500795">
    <property type="component" value="Unassembled WGS sequence"/>
</dbReference>
<comment type="caution">
    <text evidence="5">The sequence shown here is derived from an EMBL/GenBank/DDBJ whole genome shotgun (WGS) entry which is preliminary data.</text>
</comment>
<organism evidence="5 6">
    <name type="scientific">Zobellella aerophila</name>
    <dbReference type="NCBI Taxonomy" id="870480"/>
    <lineage>
        <taxon>Bacteria</taxon>
        <taxon>Pseudomonadati</taxon>
        <taxon>Pseudomonadota</taxon>
        <taxon>Gammaproteobacteria</taxon>
        <taxon>Aeromonadales</taxon>
        <taxon>Aeromonadaceae</taxon>
        <taxon>Zobellella</taxon>
    </lineage>
</organism>
<keyword evidence="3 5" id="KW-0269">Exonuclease</keyword>
<dbReference type="PANTHER" id="PTHR30231:SF4">
    <property type="entry name" value="PROTEIN NEN2"/>
    <property type="match status" value="1"/>
</dbReference>
<evidence type="ECO:0000256" key="1">
    <source>
        <dbReference type="ARBA" id="ARBA00022722"/>
    </source>
</evidence>
<evidence type="ECO:0000259" key="4">
    <source>
        <dbReference type="SMART" id="SM00479"/>
    </source>
</evidence>
<evidence type="ECO:0000256" key="3">
    <source>
        <dbReference type="ARBA" id="ARBA00022839"/>
    </source>
</evidence>
<dbReference type="Pfam" id="PF00929">
    <property type="entry name" value="RNase_T"/>
    <property type="match status" value="1"/>
</dbReference>
<keyword evidence="6" id="KW-1185">Reference proteome</keyword>
<dbReference type="InterPro" id="IPR036397">
    <property type="entry name" value="RNaseH_sf"/>
</dbReference>
<keyword evidence="2" id="KW-0378">Hydrolase</keyword>
<dbReference type="GO" id="GO:0004527">
    <property type="term" value="F:exonuclease activity"/>
    <property type="evidence" value="ECO:0007669"/>
    <property type="project" value="UniProtKB-KW"/>
</dbReference>
<dbReference type="PANTHER" id="PTHR30231">
    <property type="entry name" value="DNA POLYMERASE III SUBUNIT EPSILON"/>
    <property type="match status" value="1"/>
</dbReference>
<evidence type="ECO:0000313" key="6">
    <source>
        <dbReference type="Proteomes" id="UP001500795"/>
    </source>
</evidence>
<dbReference type="EMBL" id="BAABCX010000001">
    <property type="protein sequence ID" value="GAA3534929.1"/>
    <property type="molecule type" value="Genomic_DNA"/>
</dbReference>
<dbReference type="InterPro" id="IPR013520">
    <property type="entry name" value="Ribonucl_H"/>
</dbReference>
<evidence type="ECO:0000313" key="5">
    <source>
        <dbReference type="EMBL" id="GAA3534929.1"/>
    </source>
</evidence>
<dbReference type="RefSeq" id="WP_344956026.1">
    <property type="nucleotide sequence ID" value="NZ_BAABCX010000001.1"/>
</dbReference>
<proteinExistence type="predicted"/>
<dbReference type="SUPFAM" id="SSF53098">
    <property type="entry name" value="Ribonuclease H-like"/>
    <property type="match status" value="1"/>
</dbReference>
<keyword evidence="1" id="KW-0540">Nuclease</keyword>
<dbReference type="NCBIfam" id="NF006602">
    <property type="entry name" value="PRK09146.1"/>
    <property type="match status" value="1"/>
</dbReference>
<gene>
    <name evidence="5" type="ORF">GCM10022394_13120</name>
</gene>
<sequence length="245" mass="27926">MFYLQPEEKPVKATPTPDWPSCFQTLAATVRDPRLQRFYQAGVIAANTPLSEVPFVAMDFETTGLNPNKHGIISIGLVPFDIRRIHCRRARHWIVKPRKPLVEESVVIHGITHSDVRQAPDLLRILEPLLAALAGRVPVVHHRGIERAFLDAALRERLGEGIRFPVVDTMDLEARLHRGKAPGFWARLLGRKPVSIRLADSRSRYHLPYYQPHHALTDALATAELLQAQIAHHYTPETQIREIWR</sequence>
<dbReference type="SMART" id="SM00479">
    <property type="entry name" value="EXOIII"/>
    <property type="match status" value="1"/>
</dbReference>
<protein>
    <submittedName>
        <fullName evidence="5">3'-5' exonuclease</fullName>
    </submittedName>
</protein>
<name>A0ABP6VFL8_9GAMM</name>
<reference evidence="6" key="1">
    <citation type="journal article" date="2019" name="Int. J. Syst. Evol. Microbiol.">
        <title>The Global Catalogue of Microorganisms (GCM) 10K type strain sequencing project: providing services to taxonomists for standard genome sequencing and annotation.</title>
        <authorList>
            <consortium name="The Broad Institute Genomics Platform"/>
            <consortium name="The Broad Institute Genome Sequencing Center for Infectious Disease"/>
            <person name="Wu L."/>
            <person name="Ma J."/>
        </authorList>
    </citation>
    <scope>NUCLEOTIDE SEQUENCE [LARGE SCALE GENOMIC DNA]</scope>
    <source>
        <strain evidence="6">JCM 17110</strain>
    </source>
</reference>
<dbReference type="CDD" id="cd06127">
    <property type="entry name" value="DEDDh"/>
    <property type="match status" value="1"/>
</dbReference>
<feature type="domain" description="Exonuclease" evidence="4">
    <location>
        <begin position="54"/>
        <end position="235"/>
    </location>
</feature>
<dbReference type="InterPro" id="IPR012337">
    <property type="entry name" value="RNaseH-like_sf"/>
</dbReference>
<evidence type="ECO:0000256" key="2">
    <source>
        <dbReference type="ARBA" id="ARBA00022801"/>
    </source>
</evidence>
<accession>A0ABP6VFL8</accession>
<dbReference type="Gene3D" id="3.30.420.10">
    <property type="entry name" value="Ribonuclease H-like superfamily/Ribonuclease H"/>
    <property type="match status" value="1"/>
</dbReference>